<feature type="region of interest" description="Disordered" evidence="1">
    <location>
        <begin position="213"/>
        <end position="278"/>
    </location>
</feature>
<reference evidence="3" key="1">
    <citation type="submission" date="2016-10" db="EMBL/GenBank/DDBJ databases">
        <authorList>
            <person name="Varghese N."/>
            <person name="Submissions S."/>
        </authorList>
    </citation>
    <scope>NUCLEOTIDE SEQUENCE [LARGE SCALE GENOMIC DNA]</scope>
    <source>
        <strain evidence="3">IMMIB L-1606</strain>
    </source>
</reference>
<dbReference type="InterPro" id="IPR027417">
    <property type="entry name" value="P-loop_NTPase"/>
</dbReference>
<organism evidence="2 3">
    <name type="scientific">Pseudarthrobacter equi</name>
    <dbReference type="NCBI Taxonomy" id="728066"/>
    <lineage>
        <taxon>Bacteria</taxon>
        <taxon>Bacillati</taxon>
        <taxon>Actinomycetota</taxon>
        <taxon>Actinomycetes</taxon>
        <taxon>Micrococcales</taxon>
        <taxon>Micrococcaceae</taxon>
        <taxon>Pseudarthrobacter</taxon>
    </lineage>
</organism>
<dbReference type="EMBL" id="LT629779">
    <property type="protein sequence ID" value="SDS86685.1"/>
    <property type="molecule type" value="Genomic_DNA"/>
</dbReference>
<evidence type="ECO:0000313" key="2">
    <source>
        <dbReference type="EMBL" id="SDS86685.1"/>
    </source>
</evidence>
<keyword evidence="3" id="KW-1185">Reference proteome</keyword>
<proteinExistence type="predicted"/>
<evidence type="ECO:0000313" key="3">
    <source>
        <dbReference type="Proteomes" id="UP000198751"/>
    </source>
</evidence>
<dbReference type="OrthoDB" id="3775353at2"/>
<evidence type="ECO:0008006" key="4">
    <source>
        <dbReference type="Google" id="ProtNLM"/>
    </source>
</evidence>
<sequence>MLSARQLSVKGRRDPLLPPTTLSVERGQLLLVAGDRQDQRTALALALSGRMKSTGGSVAWDGQQRTRQLRLASALVDSPGVNEPEEHLSVRDLVTEDLALVPRRYRGALLSGPWLKVNRFEDIAGLWTEQLDPARRLELLTALALANPHTDLLVVDSPDRHSADNAAWLPRLLELASDAGRPLAVVATVRALPPSWDGPSAVAGNDAVANVPVTETGEPIDGGQAARHEAASRDDALPEHPDEDEALNVDTRGHESRATPAHTGQPVRTDELETEVAK</sequence>
<dbReference type="Gene3D" id="3.40.50.300">
    <property type="entry name" value="P-loop containing nucleotide triphosphate hydrolases"/>
    <property type="match status" value="1"/>
</dbReference>
<gene>
    <name evidence="2" type="ORF">SAMN04489743_1066</name>
</gene>
<evidence type="ECO:0000256" key="1">
    <source>
        <dbReference type="SAM" id="MobiDB-lite"/>
    </source>
</evidence>
<accession>A0A1H1VPS2</accession>
<dbReference type="SUPFAM" id="SSF52540">
    <property type="entry name" value="P-loop containing nucleoside triphosphate hydrolases"/>
    <property type="match status" value="1"/>
</dbReference>
<dbReference type="RefSeq" id="WP_091718204.1">
    <property type="nucleotide sequence ID" value="NZ_LT629779.1"/>
</dbReference>
<protein>
    <recommendedName>
        <fullName evidence="4">ABC transporter ATP-binding protein</fullName>
    </recommendedName>
</protein>
<name>A0A1H1VPS2_9MICC</name>
<dbReference type="Proteomes" id="UP000198751">
    <property type="component" value="Chromosome I"/>
</dbReference>
<feature type="compositionally biased region" description="Basic and acidic residues" evidence="1">
    <location>
        <begin position="268"/>
        <end position="278"/>
    </location>
</feature>
<dbReference type="AlphaFoldDB" id="A0A1H1VPS2"/>
<feature type="compositionally biased region" description="Basic and acidic residues" evidence="1">
    <location>
        <begin position="226"/>
        <end position="240"/>
    </location>
</feature>